<name>A0ABW5VHW8_9FLAO</name>
<sequence>MKIKSLLILVCLFLILPLQVKGQHKLPNTNYTALIKNSKSLTGALETAEELMIADPQNFGEFQIVFCGKSIHEITEANIMDPILKRIGSKPIKVIACGFSLNKFKVDRTKIPQEITTVENGILHQFQLLKKGYLNLDL</sequence>
<dbReference type="Proteomes" id="UP001597532">
    <property type="component" value="Unassembled WGS sequence"/>
</dbReference>
<accession>A0ABW5VHW8</accession>
<evidence type="ECO:0000313" key="2">
    <source>
        <dbReference type="Proteomes" id="UP001597532"/>
    </source>
</evidence>
<organism evidence="1 2">
    <name type="scientific">Arenibacter antarcticus</name>
    <dbReference type="NCBI Taxonomy" id="2040469"/>
    <lineage>
        <taxon>Bacteria</taxon>
        <taxon>Pseudomonadati</taxon>
        <taxon>Bacteroidota</taxon>
        <taxon>Flavobacteriia</taxon>
        <taxon>Flavobacteriales</taxon>
        <taxon>Flavobacteriaceae</taxon>
        <taxon>Arenibacter</taxon>
    </lineage>
</organism>
<gene>
    <name evidence="1" type="ORF">ACFS1K_13300</name>
</gene>
<dbReference type="EMBL" id="JBHUOK010000030">
    <property type="protein sequence ID" value="MFD2790744.1"/>
    <property type="molecule type" value="Genomic_DNA"/>
</dbReference>
<comment type="caution">
    <text evidence="1">The sequence shown here is derived from an EMBL/GenBank/DDBJ whole genome shotgun (WGS) entry which is preliminary data.</text>
</comment>
<keyword evidence="2" id="KW-1185">Reference proteome</keyword>
<dbReference type="Gene3D" id="3.40.1260.10">
    <property type="entry name" value="DsrEFH-like"/>
    <property type="match status" value="1"/>
</dbReference>
<dbReference type="InterPro" id="IPR027396">
    <property type="entry name" value="DsrEFH-like"/>
</dbReference>
<proteinExistence type="predicted"/>
<evidence type="ECO:0000313" key="1">
    <source>
        <dbReference type="EMBL" id="MFD2790744.1"/>
    </source>
</evidence>
<dbReference type="SUPFAM" id="SSF75169">
    <property type="entry name" value="DsrEFH-like"/>
    <property type="match status" value="1"/>
</dbReference>
<reference evidence="2" key="1">
    <citation type="journal article" date="2019" name="Int. J. Syst. Evol. Microbiol.">
        <title>The Global Catalogue of Microorganisms (GCM) 10K type strain sequencing project: providing services to taxonomists for standard genome sequencing and annotation.</title>
        <authorList>
            <consortium name="The Broad Institute Genomics Platform"/>
            <consortium name="The Broad Institute Genome Sequencing Center for Infectious Disease"/>
            <person name="Wu L."/>
            <person name="Ma J."/>
        </authorList>
    </citation>
    <scope>NUCLEOTIDE SEQUENCE [LARGE SCALE GENOMIC DNA]</scope>
    <source>
        <strain evidence="2">KCTC 52924</strain>
    </source>
</reference>
<dbReference type="RefSeq" id="WP_251806556.1">
    <property type="nucleotide sequence ID" value="NZ_CP166679.1"/>
</dbReference>
<protein>
    <submittedName>
        <fullName evidence="1">Sulfur reduction protein DsrE</fullName>
    </submittedName>
</protein>